<dbReference type="AlphaFoldDB" id="A0AA39R3D7"/>
<proteinExistence type="predicted"/>
<sequence length="199" mass="22303">MTFVQSPDGLRLAYLKVMMAFIAQIVFLHLLLYPLVFTALSPVSSNILSALVPQPNSSFTVSNPVSNPVNQSSSFTELTTPPDPFYYRLRKDSLSLVFHDYGNTLKVDDAILAVEKAWIQSTTVRKQTDPVGIGPRGYGYNGAKFIIEPQARLNWQMFQSVTFGIMKVLDEILHKEMSFTILGDNYEGNLGWGYVRNIA</sequence>
<keyword evidence="1" id="KW-0812">Transmembrane</keyword>
<evidence type="ECO:0000256" key="1">
    <source>
        <dbReference type="SAM" id="Phobius"/>
    </source>
</evidence>
<comment type="caution">
    <text evidence="2">The sequence shown here is derived from an EMBL/GenBank/DDBJ whole genome shotgun (WGS) entry which is preliminary data.</text>
</comment>
<organism evidence="2 3">
    <name type="scientific">Cladonia borealis</name>
    <dbReference type="NCBI Taxonomy" id="184061"/>
    <lineage>
        <taxon>Eukaryota</taxon>
        <taxon>Fungi</taxon>
        <taxon>Dikarya</taxon>
        <taxon>Ascomycota</taxon>
        <taxon>Pezizomycotina</taxon>
        <taxon>Lecanoromycetes</taxon>
        <taxon>OSLEUM clade</taxon>
        <taxon>Lecanoromycetidae</taxon>
        <taxon>Lecanorales</taxon>
        <taxon>Lecanorineae</taxon>
        <taxon>Cladoniaceae</taxon>
        <taxon>Cladonia</taxon>
    </lineage>
</organism>
<reference evidence="2" key="1">
    <citation type="submission" date="2023-03" db="EMBL/GenBank/DDBJ databases">
        <title>Complete genome of Cladonia borealis.</title>
        <authorList>
            <person name="Park H."/>
        </authorList>
    </citation>
    <scope>NUCLEOTIDE SEQUENCE</scope>
    <source>
        <strain evidence="2">ANT050790</strain>
    </source>
</reference>
<dbReference type="EMBL" id="JAFEKC020000009">
    <property type="protein sequence ID" value="KAK0512884.1"/>
    <property type="molecule type" value="Genomic_DNA"/>
</dbReference>
<dbReference type="Proteomes" id="UP001166286">
    <property type="component" value="Unassembled WGS sequence"/>
</dbReference>
<accession>A0AA39R3D7</accession>
<feature type="transmembrane region" description="Helical" evidence="1">
    <location>
        <begin position="12"/>
        <end position="36"/>
    </location>
</feature>
<keyword evidence="3" id="KW-1185">Reference proteome</keyword>
<gene>
    <name evidence="2" type="ORF">JMJ35_004901</name>
</gene>
<keyword evidence="1" id="KW-1133">Transmembrane helix</keyword>
<evidence type="ECO:0000313" key="2">
    <source>
        <dbReference type="EMBL" id="KAK0512884.1"/>
    </source>
</evidence>
<name>A0AA39R3D7_9LECA</name>
<keyword evidence="1" id="KW-0472">Membrane</keyword>
<evidence type="ECO:0000313" key="3">
    <source>
        <dbReference type="Proteomes" id="UP001166286"/>
    </source>
</evidence>
<protein>
    <submittedName>
        <fullName evidence="2">Uncharacterized protein</fullName>
    </submittedName>
</protein>